<evidence type="ECO:0000256" key="1">
    <source>
        <dbReference type="SAM" id="MobiDB-lite"/>
    </source>
</evidence>
<organism evidence="2 3">
    <name type="scientific">Apostasia shenzhenica</name>
    <dbReference type="NCBI Taxonomy" id="1088818"/>
    <lineage>
        <taxon>Eukaryota</taxon>
        <taxon>Viridiplantae</taxon>
        <taxon>Streptophyta</taxon>
        <taxon>Embryophyta</taxon>
        <taxon>Tracheophyta</taxon>
        <taxon>Spermatophyta</taxon>
        <taxon>Magnoliopsida</taxon>
        <taxon>Liliopsida</taxon>
        <taxon>Asparagales</taxon>
        <taxon>Orchidaceae</taxon>
        <taxon>Apostasioideae</taxon>
        <taxon>Apostasia</taxon>
    </lineage>
</organism>
<evidence type="ECO:0000313" key="3">
    <source>
        <dbReference type="Proteomes" id="UP000236161"/>
    </source>
</evidence>
<protein>
    <submittedName>
        <fullName evidence="2">Uncharacterized protein</fullName>
    </submittedName>
</protein>
<accession>A0A2I0B7V9</accession>
<keyword evidence="3" id="KW-1185">Reference proteome</keyword>
<proteinExistence type="predicted"/>
<gene>
    <name evidence="2" type="ORF">AXF42_Ash004898</name>
</gene>
<sequence length="188" mass="21601">MLHYWFSLRWDLVNVVPFFDAVDSVSPNSRSELGRGKRSSFAENYIFVKDNDVTCEPSSSREGKRAAETSQQPRRRRKSFTKEDAESMLNEAKSKINITLQIMQCAMPYTVEDAMKKLASMQNLTYTALCTLIDAFNETPNNVTVFMILDGSRLEIWIAVTVMRHAQFGRKPIFTDRLNPTFDLPPIF</sequence>
<name>A0A2I0B7V9_9ASPA</name>
<feature type="region of interest" description="Disordered" evidence="1">
    <location>
        <begin position="56"/>
        <end position="84"/>
    </location>
</feature>
<reference evidence="2 3" key="1">
    <citation type="journal article" date="2017" name="Nature">
        <title>The Apostasia genome and the evolution of orchids.</title>
        <authorList>
            <person name="Zhang G.Q."/>
            <person name="Liu K.W."/>
            <person name="Li Z."/>
            <person name="Lohaus R."/>
            <person name="Hsiao Y.Y."/>
            <person name="Niu S.C."/>
            <person name="Wang J.Y."/>
            <person name="Lin Y.C."/>
            <person name="Xu Q."/>
            <person name="Chen L.J."/>
            <person name="Yoshida K."/>
            <person name="Fujiwara S."/>
            <person name="Wang Z.W."/>
            <person name="Zhang Y.Q."/>
            <person name="Mitsuda N."/>
            <person name="Wang M."/>
            <person name="Liu G.H."/>
            <person name="Pecoraro L."/>
            <person name="Huang H.X."/>
            <person name="Xiao X.J."/>
            <person name="Lin M."/>
            <person name="Wu X.Y."/>
            <person name="Wu W.L."/>
            <person name="Chen Y.Y."/>
            <person name="Chang S.B."/>
            <person name="Sakamoto S."/>
            <person name="Ohme-Takagi M."/>
            <person name="Yagi M."/>
            <person name="Zeng S.J."/>
            <person name="Shen C.Y."/>
            <person name="Yeh C.M."/>
            <person name="Luo Y.B."/>
            <person name="Tsai W.C."/>
            <person name="Van de Peer Y."/>
            <person name="Liu Z.J."/>
        </authorList>
    </citation>
    <scope>NUCLEOTIDE SEQUENCE [LARGE SCALE GENOMIC DNA]</scope>
    <source>
        <strain evidence="3">cv. Shenzhen</strain>
        <tissue evidence="2">Stem</tissue>
    </source>
</reference>
<dbReference type="EMBL" id="KZ451906">
    <property type="protein sequence ID" value="PKA63888.1"/>
    <property type="molecule type" value="Genomic_DNA"/>
</dbReference>
<evidence type="ECO:0000313" key="2">
    <source>
        <dbReference type="EMBL" id="PKA63888.1"/>
    </source>
</evidence>
<dbReference type="AlphaFoldDB" id="A0A2I0B7V9"/>
<dbReference type="Proteomes" id="UP000236161">
    <property type="component" value="Unassembled WGS sequence"/>
</dbReference>